<sequence length="952" mass="106729">MDMHLNLQSHLPDGRSVLTFIRPGTQPGLLLKMVKELPYKHVDQNYLPLSRVQVFSSEDESMSLNMFVYGEEAAGTFDVEVTGARILQYAKDLMEGEYEGSVDGRHPKPSPLFERENLLNYLNKCSESYITRSDPRRFLCQMQLFDGISGTEGTRVAVEESYLDGNDEQFWVDIAVANSLPQVALEQASRLLFLHKFDVQRCHLDTVSDGENGNVTHLRLLVTPIDHGVATKEFFSRLKRELRRSKWLDPSTMDLVFERYPWLGVRRGEIITAFCSLMHPIMAKVSPLAYSKVNILETITKKRYIDHAALIANLFLDKFDPEKLINGEEFVKRKEDLIKAIDSDVEDTTASELLYKMIDIVEHTLRTNIYLYDRYSLGLRLDPRVMVSEGEGERELPYGVLFAHGRRFNAYHVRFRDISRGGMRLVTPSSPEQYALESAHHYDECYGLAFAQQLKNKDIPEGGSKAVNLINVHGLSDVGKNFVMRKSVKAFTDTILDLVVDTEETREKVVDYLGKKEILYLGPDEQVTPGDINWIIRRAEYRGYDTPAAFMSSKPRAGINHKEFGVTSEGVNVYLDVAIRHVLGIDPTKQSFTVKMTGGPDGDVAGNEIKILIREYGENVKIVGIADHSGCAEDPNGLDHEELLRLVNSEMSISNFDKSKLGADGAVHHVNTEEGVKARNSMHNRLEADAFVPAGGRPNTIDIHNYKHFLRDDGSPSSPLIIEGANLFVTNEARQALFDEANVIIVKDSSANKGGVITSSYEICAAMMLTEEEFFQNKAAIVQEVLSKVRDLAKMEATLLFREFENYGGSLPLVSQVISNTINVATDALSVALDNLSKEDRAELLPLFRDHLPKTLAALSFDNVNERVPDQYIKNAIASCLASKLVYKEGTKFIEAQPKEKLANIALQYVLKEKEVAMLKEALASVNMPQQEKDSIIKLLDAGGARTALGKF</sequence>
<evidence type="ECO:0000259" key="3">
    <source>
        <dbReference type="SMART" id="SM00839"/>
    </source>
</evidence>
<dbReference type="GO" id="GO:0005739">
    <property type="term" value="C:mitochondrion"/>
    <property type="evidence" value="ECO:0007669"/>
    <property type="project" value="TreeGrafter"/>
</dbReference>
<evidence type="ECO:0000256" key="1">
    <source>
        <dbReference type="ARBA" id="ARBA00006382"/>
    </source>
</evidence>
<dbReference type="EMBL" id="HBNS01003964">
    <property type="protein sequence ID" value="CAE4584468.1"/>
    <property type="molecule type" value="Transcribed_RNA"/>
</dbReference>
<dbReference type="InterPro" id="IPR036291">
    <property type="entry name" value="NAD(P)-bd_dom_sf"/>
</dbReference>
<dbReference type="Gene3D" id="3.40.50.720">
    <property type="entry name" value="NAD(P)-binding Rossmann-like Domain"/>
    <property type="match status" value="1"/>
</dbReference>
<dbReference type="SUPFAM" id="SSF53223">
    <property type="entry name" value="Aminoacid dehydrogenase-like, N-terminal domain"/>
    <property type="match status" value="1"/>
</dbReference>
<gene>
    <name evidence="4" type="ORF">DBRI00130_LOCUS3221</name>
</gene>
<evidence type="ECO:0000256" key="2">
    <source>
        <dbReference type="ARBA" id="ARBA00023002"/>
    </source>
</evidence>
<comment type="similarity">
    <text evidence="1">Belongs to the Glu/Leu/Phe/Val dehydrogenases family.</text>
</comment>
<reference evidence="4" key="1">
    <citation type="submission" date="2021-01" db="EMBL/GenBank/DDBJ databases">
        <authorList>
            <person name="Corre E."/>
            <person name="Pelletier E."/>
            <person name="Niang G."/>
            <person name="Scheremetjew M."/>
            <person name="Finn R."/>
            <person name="Kale V."/>
            <person name="Holt S."/>
            <person name="Cochrane G."/>
            <person name="Meng A."/>
            <person name="Brown T."/>
            <person name="Cohen L."/>
        </authorList>
    </citation>
    <scope>NUCLEOTIDE SEQUENCE</scope>
    <source>
        <strain evidence="4">GSO104</strain>
    </source>
</reference>
<protein>
    <recommendedName>
        <fullName evidence="3">Glutamate/phenylalanine/leucine/valine/L-tryptophan dehydrogenase C-terminal domain-containing protein</fullName>
    </recommendedName>
</protein>
<dbReference type="GO" id="GO:0006538">
    <property type="term" value="P:L-glutamate catabolic process"/>
    <property type="evidence" value="ECO:0007669"/>
    <property type="project" value="TreeGrafter"/>
</dbReference>
<dbReference type="GO" id="GO:0004352">
    <property type="term" value="F:glutamate dehydrogenase (NAD+) activity"/>
    <property type="evidence" value="ECO:0007669"/>
    <property type="project" value="TreeGrafter"/>
</dbReference>
<dbReference type="InterPro" id="IPR006096">
    <property type="entry name" value="Glu/Leu/Phe/Val/Trp_DH_C"/>
</dbReference>
<evidence type="ECO:0000313" key="4">
    <source>
        <dbReference type="EMBL" id="CAE4584468.1"/>
    </source>
</evidence>
<dbReference type="SMART" id="SM00839">
    <property type="entry name" value="ELFV_dehydrog"/>
    <property type="match status" value="1"/>
</dbReference>
<dbReference type="PANTHER" id="PTHR11606:SF39">
    <property type="entry name" value="GLUTAMATE_PHENYLALANINE_LEUCINE_VALINE_L-TRYPTOPHAN DEHYDROGENASE C-TERMINAL DOMAIN-CONTAINING PROTEIN"/>
    <property type="match status" value="1"/>
</dbReference>
<dbReference type="PANTHER" id="PTHR11606">
    <property type="entry name" value="GLUTAMATE DEHYDROGENASE"/>
    <property type="match status" value="1"/>
</dbReference>
<feature type="domain" description="Glutamate/phenylalanine/leucine/valine/L-tryptophan dehydrogenase C-terminal" evidence="3">
    <location>
        <begin position="558"/>
        <end position="808"/>
    </location>
</feature>
<proteinExistence type="inferred from homology"/>
<name>A0A7S4QI86_9STRA</name>
<dbReference type="InterPro" id="IPR046346">
    <property type="entry name" value="Aminoacid_DH-like_N_sf"/>
</dbReference>
<dbReference type="AlphaFoldDB" id="A0A7S4QI86"/>
<organism evidence="4">
    <name type="scientific">Ditylum brightwellii</name>
    <dbReference type="NCBI Taxonomy" id="49249"/>
    <lineage>
        <taxon>Eukaryota</taxon>
        <taxon>Sar</taxon>
        <taxon>Stramenopiles</taxon>
        <taxon>Ochrophyta</taxon>
        <taxon>Bacillariophyta</taxon>
        <taxon>Mediophyceae</taxon>
        <taxon>Lithodesmiophycidae</taxon>
        <taxon>Lithodesmiales</taxon>
        <taxon>Lithodesmiaceae</taxon>
        <taxon>Ditylum</taxon>
    </lineage>
</organism>
<keyword evidence="2" id="KW-0560">Oxidoreductase</keyword>
<dbReference type="SUPFAM" id="SSF51735">
    <property type="entry name" value="NAD(P)-binding Rossmann-fold domains"/>
    <property type="match status" value="1"/>
</dbReference>
<accession>A0A7S4QI86</accession>
<dbReference type="Pfam" id="PF00208">
    <property type="entry name" value="ELFV_dehydrog"/>
    <property type="match status" value="1"/>
</dbReference>